<feature type="domain" description="EF-hand" evidence="3">
    <location>
        <begin position="72"/>
        <end position="107"/>
    </location>
</feature>
<dbReference type="Gene3D" id="1.10.238.10">
    <property type="entry name" value="EF-hand"/>
    <property type="match status" value="1"/>
</dbReference>
<evidence type="ECO:0000313" key="5">
    <source>
        <dbReference type="Proteomes" id="UP000601435"/>
    </source>
</evidence>
<evidence type="ECO:0000259" key="3">
    <source>
        <dbReference type="PROSITE" id="PS50222"/>
    </source>
</evidence>
<keyword evidence="2" id="KW-0472">Membrane</keyword>
<keyword evidence="2" id="KW-1133">Transmembrane helix</keyword>
<dbReference type="Proteomes" id="UP000601435">
    <property type="component" value="Unassembled WGS sequence"/>
</dbReference>
<keyword evidence="5" id="KW-1185">Reference proteome</keyword>
<dbReference type="SMART" id="SM00054">
    <property type="entry name" value="EFh"/>
    <property type="match status" value="2"/>
</dbReference>
<dbReference type="InterPro" id="IPR002048">
    <property type="entry name" value="EF_hand_dom"/>
</dbReference>
<keyword evidence="2" id="KW-0812">Transmembrane</keyword>
<dbReference type="Gene3D" id="1.10.287.70">
    <property type="match status" value="1"/>
</dbReference>
<dbReference type="AlphaFoldDB" id="A0A812QLV7"/>
<name>A0A812QLV7_9DINO</name>
<keyword evidence="1" id="KW-0106">Calcium</keyword>
<proteinExistence type="predicted"/>
<comment type="caution">
    <text evidence="4">The sequence shown here is derived from an EMBL/GenBank/DDBJ whole genome shotgun (WGS) entry which is preliminary data.</text>
</comment>
<gene>
    <name evidence="4" type="primary">Scn3a</name>
    <name evidence="4" type="ORF">SNEC2469_LOCUS10724</name>
</gene>
<reference evidence="4" key="1">
    <citation type="submission" date="2021-02" db="EMBL/GenBank/DDBJ databases">
        <authorList>
            <person name="Dougan E. K."/>
            <person name="Rhodes N."/>
            <person name="Thang M."/>
            <person name="Chan C."/>
        </authorList>
    </citation>
    <scope>NUCLEOTIDE SEQUENCE</scope>
</reference>
<protein>
    <submittedName>
        <fullName evidence="4">Scn3a protein</fullName>
    </submittedName>
</protein>
<accession>A0A812QLV7</accession>
<dbReference type="GO" id="GO:0005509">
    <property type="term" value="F:calcium ion binding"/>
    <property type="evidence" value="ECO:0007669"/>
    <property type="project" value="InterPro"/>
</dbReference>
<evidence type="ECO:0000256" key="1">
    <source>
        <dbReference type="ARBA" id="ARBA00022837"/>
    </source>
</evidence>
<evidence type="ECO:0000256" key="2">
    <source>
        <dbReference type="SAM" id="Phobius"/>
    </source>
</evidence>
<dbReference type="InterPro" id="IPR018247">
    <property type="entry name" value="EF_Hand_1_Ca_BS"/>
</dbReference>
<sequence length="244" mass="27550">MTRFIFFDNAINVTEELLVEQPFIWVFLFLYIAISAYVILNLVTAVICEKAQSMTQENAAEMAKELRAEEKRTLKDLKNLFLRLDADGSGQVTMEEFDAAFTVPECRDKFLLLGFDEDEAKRLFKVLDADGEGELSATSRGMLIAKKKAEKLEKLLLKALPPDTTAGGEGDRLALEEAEPERFGDLLETQMRGLEEAARLRLDDIQKQCWVAKSAAKNLEDLLNKIRKKSGLDPPSPNFDFEVH</sequence>
<dbReference type="OrthoDB" id="441224at2759"/>
<evidence type="ECO:0000313" key="4">
    <source>
        <dbReference type="EMBL" id="CAE7393664.1"/>
    </source>
</evidence>
<dbReference type="Pfam" id="PF13202">
    <property type="entry name" value="EF-hand_5"/>
    <property type="match status" value="1"/>
</dbReference>
<dbReference type="InterPro" id="IPR011992">
    <property type="entry name" value="EF-hand-dom_pair"/>
</dbReference>
<dbReference type="EMBL" id="CAJNJA010017064">
    <property type="protein sequence ID" value="CAE7393664.1"/>
    <property type="molecule type" value="Genomic_DNA"/>
</dbReference>
<dbReference type="PROSITE" id="PS00018">
    <property type="entry name" value="EF_HAND_1"/>
    <property type="match status" value="1"/>
</dbReference>
<feature type="transmembrane region" description="Helical" evidence="2">
    <location>
        <begin position="23"/>
        <end position="48"/>
    </location>
</feature>
<dbReference type="PROSITE" id="PS50222">
    <property type="entry name" value="EF_HAND_2"/>
    <property type="match status" value="1"/>
</dbReference>
<organism evidence="4 5">
    <name type="scientific">Symbiodinium necroappetens</name>
    <dbReference type="NCBI Taxonomy" id="1628268"/>
    <lineage>
        <taxon>Eukaryota</taxon>
        <taxon>Sar</taxon>
        <taxon>Alveolata</taxon>
        <taxon>Dinophyceae</taxon>
        <taxon>Suessiales</taxon>
        <taxon>Symbiodiniaceae</taxon>
        <taxon>Symbiodinium</taxon>
    </lineage>
</organism>
<dbReference type="SUPFAM" id="SSF47473">
    <property type="entry name" value="EF-hand"/>
    <property type="match status" value="1"/>
</dbReference>